<evidence type="ECO:0000256" key="4">
    <source>
        <dbReference type="ARBA" id="ARBA00022753"/>
    </source>
</evidence>
<dbReference type="InterPro" id="IPR004328">
    <property type="entry name" value="BRO1_dom"/>
</dbReference>
<accession>G8C055</accession>
<dbReference type="PANTHER" id="PTHR23030:SF30">
    <property type="entry name" value="TYROSINE-PROTEIN PHOSPHATASE NON-RECEPTOR TYPE 23"/>
    <property type="match status" value="1"/>
</dbReference>
<keyword evidence="9" id="KW-1185">Reference proteome</keyword>
<dbReference type="GO" id="GO:0043328">
    <property type="term" value="P:protein transport to vacuole involved in ubiquitin-dependent protein catabolic process via the multivesicular body sorting pathway"/>
    <property type="evidence" value="ECO:0007669"/>
    <property type="project" value="TreeGrafter"/>
</dbReference>
<dbReference type="PANTHER" id="PTHR23030">
    <property type="entry name" value="PCD6 INTERACTING PROTEIN-RELATED"/>
    <property type="match status" value="1"/>
</dbReference>
<dbReference type="Proteomes" id="UP000005666">
    <property type="component" value="Chromosome 12"/>
</dbReference>
<sequence>MKIEPTLILLKPKDTEKLKWKKALSNYLQKSYGQLQWKQFYDEKLAKDLDHLRVTANSDLVDQSLLELNYKYYAFIEHLYMRIGASGSKLNMDFTWYEASYSPEDSVTKHSQHSVIFEKACTLFNIGYLLIQIAKENLIDDPKVSISNLSKAAGCFEYISSNFLNSPSIDLNSDITKFLATVCHAEAQELFLMKLLKGDDPKSKSSLISKLSLCTSNMYGNSLAMIKDTDLKVRDYGLITWNTNIHFKELFYKSVSAYFHSVALEGQNKIGDAIAFSTLAIDLAKSSIPYKSLLKTEFDVEEFLETVTNHSSQLIKDNDYIYHEPIPSSVEITNIKIMDAIKVASWENQLEPYLRETEGDANVLFSGIVPMKVYEKESIYSEAKDNILRKEAEAIEMADLSFSSFVEFTNLPSLLNDLVNGYKTGNYLTSNETQDAFMQQQLESWVTLIRTSSLTEIEKQIDLISEKRSKIHEILKNLPESERENVVKLKTSLIDASQSDEKLFNLIKPNIPEIKLLQDENKLWGIYNGFEESHEDSLLDIDDNKNEKILEKINKVKELYENLRLLKEERSRNFQELQAYINEDDITSLIIKNINKGDSDLKLIFNEELQKFNPWKARIEATIYKQSSIINETKIELDDIFKLAGIHENSTKNNLGKEKKKEFFDKIRNAMANFELYSASISKGIQFYDGLLKMTQQMQDNTTYSYSTPQTIPQNQIPPPLIPKPNSIESSFSNLSMNNKPQHTNTFPTQSSMTNHSRPAVPLPSNIATTMQSNPPLPPKNLLQDNLPPSYDSTMNHGERSTGTNENNVRQNPTAFYDNPSVFNEELYSKFSK</sequence>
<protein>
    <recommendedName>
        <fullName evidence="5">BRO domain-containing protein 1</fullName>
    </recommendedName>
</protein>
<keyword evidence="3" id="KW-0963">Cytoplasm</keyword>
<organism evidence="8 9">
    <name type="scientific">Tetrapisispora phaffii (strain ATCC 24235 / CBS 4417 / NBRC 1672 / NRRL Y-8282 / UCD 70-5)</name>
    <name type="common">Yeast</name>
    <name type="synonym">Fabospora phaffii</name>
    <dbReference type="NCBI Taxonomy" id="1071381"/>
    <lineage>
        <taxon>Eukaryota</taxon>
        <taxon>Fungi</taxon>
        <taxon>Dikarya</taxon>
        <taxon>Ascomycota</taxon>
        <taxon>Saccharomycotina</taxon>
        <taxon>Saccharomycetes</taxon>
        <taxon>Saccharomycetales</taxon>
        <taxon>Saccharomycetaceae</taxon>
        <taxon>Tetrapisispora</taxon>
    </lineage>
</organism>
<dbReference type="EMBL" id="HE612867">
    <property type="protein sequence ID" value="CCE65533.1"/>
    <property type="molecule type" value="Genomic_DNA"/>
</dbReference>
<gene>
    <name evidence="8" type="primary">TPHA0L01800</name>
    <name evidence="8" type="ordered locus">TPHA_0L01800</name>
</gene>
<dbReference type="Pfam" id="PF03097">
    <property type="entry name" value="BRO1"/>
    <property type="match status" value="1"/>
</dbReference>
<dbReference type="AlphaFoldDB" id="G8C055"/>
<comment type="subcellular location">
    <subcellularLocation>
        <location evidence="2">Cytoplasm</location>
    </subcellularLocation>
    <subcellularLocation>
        <location evidence="1">Endosome</location>
    </subcellularLocation>
</comment>
<evidence type="ECO:0000256" key="1">
    <source>
        <dbReference type="ARBA" id="ARBA00004177"/>
    </source>
</evidence>
<reference evidence="8 9" key="1">
    <citation type="journal article" date="2011" name="Proc. Natl. Acad. Sci. U.S.A.">
        <title>Evolutionary erosion of yeast sex chromosomes by mating-type switching accidents.</title>
        <authorList>
            <person name="Gordon J.L."/>
            <person name="Armisen D."/>
            <person name="Proux-Wera E."/>
            <person name="Oheigeartaigh S.S."/>
            <person name="Byrne K.P."/>
            <person name="Wolfe K.H."/>
        </authorList>
    </citation>
    <scope>NUCLEOTIDE SEQUENCE [LARGE SCALE GENOMIC DNA]</scope>
    <source>
        <strain evidence="9">ATCC 24235 / CBS 4417 / NBRC 1672 / NRRL Y-8282 / UCD 70-5</strain>
    </source>
</reference>
<evidence type="ECO:0000259" key="7">
    <source>
        <dbReference type="PROSITE" id="PS51180"/>
    </source>
</evidence>
<dbReference type="InterPro" id="IPR025304">
    <property type="entry name" value="ALIX_V_dom"/>
</dbReference>
<dbReference type="PROSITE" id="PS51180">
    <property type="entry name" value="BRO1"/>
    <property type="match status" value="1"/>
</dbReference>
<dbReference type="Gene3D" id="1.20.120.560">
    <property type="entry name" value="alix/aip1 in complex with the ypdl late domain"/>
    <property type="match status" value="1"/>
</dbReference>
<dbReference type="GeneID" id="11531608"/>
<evidence type="ECO:0000256" key="2">
    <source>
        <dbReference type="ARBA" id="ARBA00004496"/>
    </source>
</evidence>
<evidence type="ECO:0000256" key="3">
    <source>
        <dbReference type="ARBA" id="ARBA00022490"/>
    </source>
</evidence>
<evidence type="ECO:0000313" key="9">
    <source>
        <dbReference type="Proteomes" id="UP000005666"/>
    </source>
</evidence>
<dbReference type="STRING" id="1071381.G8C055"/>
<keyword evidence="4" id="KW-0967">Endosome</keyword>
<dbReference type="OrthoDB" id="2141925at2759"/>
<feature type="domain" description="BRO1" evidence="7">
    <location>
        <begin position="6"/>
        <end position="402"/>
    </location>
</feature>
<dbReference type="KEGG" id="tpf:TPHA_0L01800"/>
<dbReference type="RefSeq" id="XP_003687967.1">
    <property type="nucleotide sequence ID" value="XM_003687919.1"/>
</dbReference>
<feature type="region of interest" description="Disordered" evidence="6">
    <location>
        <begin position="741"/>
        <end position="818"/>
    </location>
</feature>
<dbReference type="SMART" id="SM01041">
    <property type="entry name" value="BRO1"/>
    <property type="match status" value="1"/>
</dbReference>
<dbReference type="Gene3D" id="1.25.40.280">
    <property type="entry name" value="alix/aip1 like domains"/>
    <property type="match status" value="1"/>
</dbReference>
<dbReference type="InterPro" id="IPR038499">
    <property type="entry name" value="BRO1_sf"/>
</dbReference>
<feature type="compositionally biased region" description="Polar residues" evidence="6">
    <location>
        <begin position="741"/>
        <end position="757"/>
    </location>
</feature>
<evidence type="ECO:0000256" key="6">
    <source>
        <dbReference type="SAM" id="MobiDB-lite"/>
    </source>
</evidence>
<dbReference type="HOGENOM" id="CLU_321635_0_0_1"/>
<evidence type="ECO:0000256" key="5">
    <source>
        <dbReference type="ARBA" id="ARBA00041284"/>
    </source>
</evidence>
<dbReference type="eggNOG" id="KOG2220">
    <property type="taxonomic scope" value="Eukaryota"/>
</dbReference>
<dbReference type="Pfam" id="PF13949">
    <property type="entry name" value="ALIX_LYPXL_bnd"/>
    <property type="match status" value="1"/>
</dbReference>
<dbReference type="GO" id="GO:0005768">
    <property type="term" value="C:endosome"/>
    <property type="evidence" value="ECO:0007669"/>
    <property type="project" value="UniProtKB-SubCell"/>
</dbReference>
<feature type="compositionally biased region" description="Polar residues" evidence="6">
    <location>
        <begin position="791"/>
        <end position="814"/>
    </location>
</feature>
<dbReference type="Gene3D" id="1.20.140.50">
    <property type="entry name" value="alix/aip1 like domains"/>
    <property type="match status" value="1"/>
</dbReference>
<evidence type="ECO:0000313" key="8">
    <source>
        <dbReference type="EMBL" id="CCE65533.1"/>
    </source>
</evidence>
<proteinExistence type="predicted"/>
<name>G8C055_TETPH</name>
<dbReference type="OMA" id="YLKRSYG"/>